<reference evidence="1 2" key="1">
    <citation type="submission" date="2016-04" db="EMBL/GenBank/DDBJ databases">
        <title>Genome analyses suggest a sexual origin of heterokaryosis in a supposedly ancient asexual fungus.</title>
        <authorList>
            <person name="Ropars J."/>
            <person name="Sedzielewska K."/>
            <person name="Noel J."/>
            <person name="Charron P."/>
            <person name="Farinelli L."/>
            <person name="Marton T."/>
            <person name="Kruger M."/>
            <person name="Pelin A."/>
            <person name="Brachmann A."/>
            <person name="Corradi N."/>
        </authorList>
    </citation>
    <scope>NUCLEOTIDE SEQUENCE [LARGE SCALE GENOMIC DNA]</scope>
    <source>
        <strain evidence="1 2">C2</strain>
    </source>
</reference>
<dbReference type="AlphaFoldDB" id="A0A2N1M1R5"/>
<evidence type="ECO:0000313" key="1">
    <source>
        <dbReference type="EMBL" id="PKK55549.1"/>
    </source>
</evidence>
<dbReference type="EMBL" id="LLXL01007352">
    <property type="protein sequence ID" value="PKK55549.1"/>
    <property type="molecule type" value="Genomic_DNA"/>
</dbReference>
<dbReference type="Proteomes" id="UP000233469">
    <property type="component" value="Unassembled WGS sequence"/>
</dbReference>
<reference evidence="1 2" key="2">
    <citation type="submission" date="2017-10" db="EMBL/GenBank/DDBJ databases">
        <title>Extensive intraspecific genome diversity in a model arbuscular mycorrhizal fungus.</title>
        <authorList>
            <person name="Chen E.C.H."/>
            <person name="Morin E."/>
            <person name="Baudet D."/>
            <person name="Noel J."/>
            <person name="Ndikumana S."/>
            <person name="Charron P."/>
            <person name="St-Onge C."/>
            <person name="Giorgi J."/>
            <person name="Grigoriev I.V."/>
            <person name="Roux C."/>
            <person name="Martin F.M."/>
            <person name="Corradi N."/>
        </authorList>
    </citation>
    <scope>NUCLEOTIDE SEQUENCE [LARGE SCALE GENOMIC DNA]</scope>
    <source>
        <strain evidence="1 2">C2</strain>
    </source>
</reference>
<accession>A0A2N1M1R5</accession>
<comment type="caution">
    <text evidence="1">The sequence shown here is derived from an EMBL/GenBank/DDBJ whole genome shotgun (WGS) entry which is preliminary data.</text>
</comment>
<gene>
    <name evidence="1" type="ORF">RhiirC2_802106</name>
</gene>
<proteinExistence type="predicted"/>
<sequence>MQKRADDRRIAVGKLTERMCDRYWRVEEAGDAERTQSFISILEATYSDYIKIV</sequence>
<name>A0A2N1M1R5_9GLOM</name>
<protein>
    <submittedName>
        <fullName evidence="1">Uncharacterized protein</fullName>
    </submittedName>
</protein>
<evidence type="ECO:0000313" key="2">
    <source>
        <dbReference type="Proteomes" id="UP000233469"/>
    </source>
</evidence>
<organism evidence="1 2">
    <name type="scientific">Rhizophagus irregularis</name>
    <dbReference type="NCBI Taxonomy" id="588596"/>
    <lineage>
        <taxon>Eukaryota</taxon>
        <taxon>Fungi</taxon>
        <taxon>Fungi incertae sedis</taxon>
        <taxon>Mucoromycota</taxon>
        <taxon>Glomeromycotina</taxon>
        <taxon>Glomeromycetes</taxon>
        <taxon>Glomerales</taxon>
        <taxon>Glomeraceae</taxon>
        <taxon>Rhizophagus</taxon>
    </lineage>
</organism>